<accession>A0A4S8ML02</accession>
<organism evidence="2 3">
    <name type="scientific">Dendrothele bispora (strain CBS 962.96)</name>
    <dbReference type="NCBI Taxonomy" id="1314807"/>
    <lineage>
        <taxon>Eukaryota</taxon>
        <taxon>Fungi</taxon>
        <taxon>Dikarya</taxon>
        <taxon>Basidiomycota</taxon>
        <taxon>Agaricomycotina</taxon>
        <taxon>Agaricomycetes</taxon>
        <taxon>Agaricomycetidae</taxon>
        <taxon>Agaricales</taxon>
        <taxon>Agaricales incertae sedis</taxon>
        <taxon>Dendrothele</taxon>
    </lineage>
</organism>
<keyword evidence="3" id="KW-1185">Reference proteome</keyword>
<protein>
    <submittedName>
        <fullName evidence="2">Uncharacterized protein</fullName>
    </submittedName>
</protein>
<dbReference type="EMBL" id="ML179066">
    <property type="protein sequence ID" value="THV03543.1"/>
    <property type="molecule type" value="Genomic_DNA"/>
</dbReference>
<dbReference type="Proteomes" id="UP000297245">
    <property type="component" value="Unassembled WGS sequence"/>
</dbReference>
<evidence type="ECO:0000313" key="3">
    <source>
        <dbReference type="Proteomes" id="UP000297245"/>
    </source>
</evidence>
<evidence type="ECO:0000313" key="2">
    <source>
        <dbReference type="EMBL" id="THV03543.1"/>
    </source>
</evidence>
<sequence length="415" mass="48159">MMETRSENPHVLSEHTLQLILSNAQFHSDLQETLRDLQVVPSQLEEHKRYMVDLERSLKNVKKSVAQCAETTKREREEHRDLNDSTMRRLAYKMVKKEVNWEMKKETENRKYIEALEKEMIERQNQQVLETSIDEAKRLESELREKKERIGLIQGEIEDLYEKVFNGARREFPRDQQLRQQLADAKSTHDSIQARLKSNSTALPLLSQASGKIQDSWRRTAHDEYHGLFTNGRGERQKKLNKAAKRASEFEQLLRKARLACSEIGSVPQLPIRDMYKTGKYFDAPLSAAFKGVDTDVDLARYRKEITHVKNLVQSEIHYTTERIRIAETDLAEASEVLTSCKTELQEFRRATFESIVANPNASSVMDETHESQAIPLSTIDETRNRSHDSLPLYTATRPLSETEILPPYNSLMDR</sequence>
<dbReference type="OrthoDB" id="2562743at2759"/>
<evidence type="ECO:0000256" key="1">
    <source>
        <dbReference type="SAM" id="Coils"/>
    </source>
</evidence>
<keyword evidence="1" id="KW-0175">Coiled coil</keyword>
<gene>
    <name evidence="2" type="ORF">K435DRAFT_747815</name>
</gene>
<feature type="coiled-coil region" evidence="1">
    <location>
        <begin position="126"/>
        <end position="163"/>
    </location>
</feature>
<reference evidence="2 3" key="1">
    <citation type="journal article" date="2019" name="Nat. Ecol. Evol.">
        <title>Megaphylogeny resolves global patterns of mushroom evolution.</title>
        <authorList>
            <person name="Varga T."/>
            <person name="Krizsan K."/>
            <person name="Foldi C."/>
            <person name="Dima B."/>
            <person name="Sanchez-Garcia M."/>
            <person name="Sanchez-Ramirez S."/>
            <person name="Szollosi G.J."/>
            <person name="Szarkandi J.G."/>
            <person name="Papp V."/>
            <person name="Albert L."/>
            <person name="Andreopoulos W."/>
            <person name="Angelini C."/>
            <person name="Antonin V."/>
            <person name="Barry K.W."/>
            <person name="Bougher N.L."/>
            <person name="Buchanan P."/>
            <person name="Buyck B."/>
            <person name="Bense V."/>
            <person name="Catcheside P."/>
            <person name="Chovatia M."/>
            <person name="Cooper J."/>
            <person name="Damon W."/>
            <person name="Desjardin D."/>
            <person name="Finy P."/>
            <person name="Geml J."/>
            <person name="Haridas S."/>
            <person name="Hughes K."/>
            <person name="Justo A."/>
            <person name="Karasinski D."/>
            <person name="Kautmanova I."/>
            <person name="Kiss B."/>
            <person name="Kocsube S."/>
            <person name="Kotiranta H."/>
            <person name="LaButti K.M."/>
            <person name="Lechner B.E."/>
            <person name="Liimatainen K."/>
            <person name="Lipzen A."/>
            <person name="Lukacs Z."/>
            <person name="Mihaltcheva S."/>
            <person name="Morgado L.N."/>
            <person name="Niskanen T."/>
            <person name="Noordeloos M.E."/>
            <person name="Ohm R.A."/>
            <person name="Ortiz-Santana B."/>
            <person name="Ovrebo C."/>
            <person name="Racz N."/>
            <person name="Riley R."/>
            <person name="Savchenko A."/>
            <person name="Shiryaev A."/>
            <person name="Soop K."/>
            <person name="Spirin V."/>
            <person name="Szebenyi C."/>
            <person name="Tomsovsky M."/>
            <person name="Tulloss R.E."/>
            <person name="Uehling J."/>
            <person name="Grigoriev I.V."/>
            <person name="Vagvolgyi C."/>
            <person name="Papp T."/>
            <person name="Martin F.M."/>
            <person name="Miettinen O."/>
            <person name="Hibbett D.S."/>
            <person name="Nagy L.G."/>
        </authorList>
    </citation>
    <scope>NUCLEOTIDE SEQUENCE [LARGE SCALE GENOMIC DNA]</scope>
    <source>
        <strain evidence="2 3">CBS 962.96</strain>
    </source>
</reference>
<dbReference type="PANTHER" id="PTHR21974">
    <property type="entry name" value="RE15880P"/>
    <property type="match status" value="1"/>
</dbReference>
<dbReference type="AlphaFoldDB" id="A0A4S8ML02"/>
<name>A0A4S8ML02_DENBC</name>
<proteinExistence type="predicted"/>
<dbReference type="PANTHER" id="PTHR21974:SF2">
    <property type="entry name" value="RE15880P"/>
    <property type="match status" value="1"/>
</dbReference>